<dbReference type="SUPFAM" id="SSF52540">
    <property type="entry name" value="P-loop containing nucleoside triphosphate hydrolases"/>
    <property type="match status" value="1"/>
</dbReference>
<dbReference type="SUPFAM" id="SSF160246">
    <property type="entry name" value="EspE N-terminal domain-like"/>
    <property type="match status" value="1"/>
</dbReference>
<dbReference type="EMBL" id="LBWR01000002">
    <property type="protein sequence ID" value="KKR12345.1"/>
    <property type="molecule type" value="Genomic_DNA"/>
</dbReference>
<dbReference type="GO" id="GO:0005886">
    <property type="term" value="C:plasma membrane"/>
    <property type="evidence" value="ECO:0007669"/>
    <property type="project" value="TreeGrafter"/>
</dbReference>
<dbReference type="CDD" id="cd01129">
    <property type="entry name" value="PulE-GspE-like"/>
    <property type="match status" value="1"/>
</dbReference>
<dbReference type="PANTHER" id="PTHR30258:SF3">
    <property type="entry name" value="SLL1921 PROTEIN"/>
    <property type="match status" value="1"/>
</dbReference>
<dbReference type="InterPro" id="IPR027417">
    <property type="entry name" value="P-loop_NTPase"/>
</dbReference>
<comment type="similarity">
    <text evidence="1">Belongs to the GSP E family.</text>
</comment>
<dbReference type="AlphaFoldDB" id="A0A0G0QPL6"/>
<gene>
    <name evidence="5" type="ORF">UT41_C0002G0119</name>
</gene>
<dbReference type="PROSITE" id="PS00662">
    <property type="entry name" value="T2SP_E"/>
    <property type="match status" value="1"/>
</dbReference>
<dbReference type="Gene3D" id="3.40.50.300">
    <property type="entry name" value="P-loop containing nucleotide triphosphate hydrolases"/>
    <property type="match status" value="1"/>
</dbReference>
<evidence type="ECO:0000256" key="1">
    <source>
        <dbReference type="ARBA" id="ARBA00006611"/>
    </source>
</evidence>
<dbReference type="PANTHER" id="PTHR30258">
    <property type="entry name" value="TYPE II SECRETION SYSTEM PROTEIN GSPE-RELATED"/>
    <property type="match status" value="1"/>
</dbReference>
<evidence type="ECO:0000256" key="2">
    <source>
        <dbReference type="ARBA" id="ARBA00022741"/>
    </source>
</evidence>
<dbReference type="Gene3D" id="3.30.450.90">
    <property type="match status" value="1"/>
</dbReference>
<dbReference type="GO" id="GO:0016887">
    <property type="term" value="F:ATP hydrolysis activity"/>
    <property type="evidence" value="ECO:0007669"/>
    <property type="project" value="TreeGrafter"/>
</dbReference>
<dbReference type="InterPro" id="IPR037257">
    <property type="entry name" value="T2SS_E_N_sf"/>
</dbReference>
<dbReference type="GO" id="GO:0005524">
    <property type="term" value="F:ATP binding"/>
    <property type="evidence" value="ECO:0007669"/>
    <property type="project" value="UniProtKB-KW"/>
</dbReference>
<dbReference type="Proteomes" id="UP000034665">
    <property type="component" value="Unassembled WGS sequence"/>
</dbReference>
<accession>A0A0G0QPL6</accession>
<dbReference type="STRING" id="1619013.UT41_C0002G0119"/>
<evidence type="ECO:0000313" key="6">
    <source>
        <dbReference type="Proteomes" id="UP000034665"/>
    </source>
</evidence>
<proteinExistence type="inferred from homology"/>
<organism evidence="5 6">
    <name type="scientific">Candidatus Wolfebacteria bacterium GW2011_GWC2_39_22</name>
    <dbReference type="NCBI Taxonomy" id="1619013"/>
    <lineage>
        <taxon>Bacteria</taxon>
        <taxon>Candidatus Wolfeibacteriota</taxon>
    </lineage>
</organism>
<keyword evidence="3" id="KW-0067">ATP-binding</keyword>
<dbReference type="Pfam" id="PF00437">
    <property type="entry name" value="T2SSE"/>
    <property type="match status" value="1"/>
</dbReference>
<evidence type="ECO:0000313" key="5">
    <source>
        <dbReference type="EMBL" id="KKR12345.1"/>
    </source>
</evidence>
<reference evidence="5 6" key="1">
    <citation type="journal article" date="2015" name="Nature">
        <title>rRNA introns, odd ribosomes, and small enigmatic genomes across a large radiation of phyla.</title>
        <authorList>
            <person name="Brown C.T."/>
            <person name="Hug L.A."/>
            <person name="Thomas B.C."/>
            <person name="Sharon I."/>
            <person name="Castelle C.J."/>
            <person name="Singh A."/>
            <person name="Wilkins M.J."/>
            <person name="Williams K.H."/>
            <person name="Banfield J.F."/>
        </authorList>
    </citation>
    <scope>NUCLEOTIDE SEQUENCE [LARGE SCALE GENOMIC DNA]</scope>
</reference>
<sequence length="558" mass="61383">MEETLTQKLARIRKEAQEREAQHRAIALGKKYITLSKTPISIEALSLIPEEIARAAHVAAIERKASKVAVVALDPTTPNAKKAIDDLAAQGYAVTDYIVGPASMEYALSYYRYTAKTTEKITGKVQIEQRIIDLADKLNSIDGIKEVFAAEEFSPSKAGGILEIISRGAMGTRASDIHLEPSEHDGKLRFRIDGNLHDIFTFTKEFYPYLLTRIKLLSNLKLNVTKEAQDGRFTIRFPQKDVEVRVAIAPAQFGEVAVMRLLDPDSIKITLPQLGLREDDLAIINVELNRPNGMILNTGPTGSGKTTTLYTFLGAKADPEEKIITIEDPIEYHLEGIEQTQINTGSGYTFASGLRSLMRQDPDIILVGEIRDQETAEIAIQAALTGHLVFSTLHTNSAAGAIPRLLDLNVKPQSIGPALTLVIAQRLIRRLCKECKVPMPLDNDLKTKFTTFINALPARVNRETYKTPTLFAPVGCAVCNNTGYKGRVAIYELFTKQPGLEDLIASMAGEEVFLKFAREHGMTTMQEDGILKVIAGMTTFEEVEGVTGPVEWPTTATG</sequence>
<dbReference type="PATRIC" id="fig|1619013.3.peg.770"/>
<name>A0A0G0QPL6_9BACT</name>
<protein>
    <recommendedName>
        <fullName evidence="4">Bacterial type II secretion system protein E domain-containing protein</fullName>
    </recommendedName>
</protein>
<evidence type="ECO:0000259" key="4">
    <source>
        <dbReference type="PROSITE" id="PS00662"/>
    </source>
</evidence>
<dbReference type="InterPro" id="IPR001482">
    <property type="entry name" value="T2SS/T4SS_dom"/>
</dbReference>
<evidence type="ECO:0000256" key="3">
    <source>
        <dbReference type="ARBA" id="ARBA00022840"/>
    </source>
</evidence>
<comment type="caution">
    <text evidence="5">The sequence shown here is derived from an EMBL/GenBank/DDBJ whole genome shotgun (WGS) entry which is preliminary data.</text>
</comment>
<keyword evidence="2" id="KW-0547">Nucleotide-binding</keyword>
<feature type="domain" description="Bacterial type II secretion system protein E" evidence="4">
    <location>
        <begin position="358"/>
        <end position="372"/>
    </location>
</feature>